<evidence type="ECO:0008006" key="4">
    <source>
        <dbReference type="Google" id="ProtNLM"/>
    </source>
</evidence>
<evidence type="ECO:0000313" key="3">
    <source>
        <dbReference type="EMBL" id="GAF71332.1"/>
    </source>
</evidence>
<reference evidence="3" key="1">
    <citation type="journal article" date="2014" name="Front. Microbiol.">
        <title>High frequency of phylogenetically diverse reductive dehalogenase-homologous genes in deep subseafloor sedimentary metagenomes.</title>
        <authorList>
            <person name="Kawai M."/>
            <person name="Futagami T."/>
            <person name="Toyoda A."/>
            <person name="Takaki Y."/>
            <person name="Nishi S."/>
            <person name="Hori S."/>
            <person name="Arai W."/>
            <person name="Tsubouchi T."/>
            <person name="Morono Y."/>
            <person name="Uchiyama I."/>
            <person name="Ito T."/>
            <person name="Fujiyama A."/>
            <person name="Inagaki F."/>
            <person name="Takami H."/>
        </authorList>
    </citation>
    <scope>NUCLEOTIDE SEQUENCE</scope>
    <source>
        <strain evidence="3">Expedition CK06-06</strain>
    </source>
</reference>
<comment type="caution">
    <text evidence="3">The sequence shown here is derived from an EMBL/GenBank/DDBJ whole genome shotgun (WGS) entry which is preliminary data.</text>
</comment>
<dbReference type="Gene3D" id="3.40.50.720">
    <property type="entry name" value="NAD(P)-binding Rossmann-like Domain"/>
    <property type="match status" value="1"/>
</dbReference>
<evidence type="ECO:0000256" key="2">
    <source>
        <dbReference type="ARBA" id="ARBA00023002"/>
    </source>
</evidence>
<dbReference type="InterPro" id="IPR036291">
    <property type="entry name" value="NAD(P)-bd_dom_sf"/>
</dbReference>
<gene>
    <name evidence="3" type="ORF">S01H1_02778</name>
</gene>
<dbReference type="AlphaFoldDB" id="X0S5X5"/>
<keyword evidence="2" id="KW-0560">Oxidoreductase</keyword>
<comment type="similarity">
    <text evidence="1">Belongs to the short-chain dehydrogenases/reductases (SDR) family.</text>
</comment>
<dbReference type="EMBL" id="BARS01001401">
    <property type="protein sequence ID" value="GAF71332.1"/>
    <property type="molecule type" value="Genomic_DNA"/>
</dbReference>
<dbReference type="GO" id="GO:0016616">
    <property type="term" value="F:oxidoreductase activity, acting on the CH-OH group of donors, NAD or NADP as acceptor"/>
    <property type="evidence" value="ECO:0007669"/>
    <property type="project" value="TreeGrafter"/>
</dbReference>
<organism evidence="3">
    <name type="scientific">marine sediment metagenome</name>
    <dbReference type="NCBI Taxonomy" id="412755"/>
    <lineage>
        <taxon>unclassified sequences</taxon>
        <taxon>metagenomes</taxon>
        <taxon>ecological metagenomes</taxon>
    </lineage>
</organism>
<proteinExistence type="inferred from homology"/>
<protein>
    <recommendedName>
        <fullName evidence="4">SDR family oxidoreductase</fullName>
    </recommendedName>
</protein>
<dbReference type="NCBIfam" id="NF006132">
    <property type="entry name" value="PRK08277.1"/>
    <property type="match status" value="1"/>
</dbReference>
<dbReference type="SUPFAM" id="SSF51735">
    <property type="entry name" value="NAD(P)-binding Rossmann-fold domains"/>
    <property type="match status" value="1"/>
</dbReference>
<dbReference type="InterPro" id="IPR002347">
    <property type="entry name" value="SDR_fam"/>
</dbReference>
<dbReference type="PANTHER" id="PTHR42760">
    <property type="entry name" value="SHORT-CHAIN DEHYDROGENASES/REDUCTASES FAMILY MEMBER"/>
    <property type="match status" value="1"/>
</dbReference>
<dbReference type="PRINTS" id="PR00080">
    <property type="entry name" value="SDRFAMILY"/>
</dbReference>
<sequence length="268" mass="28658">MTYNFSGKIAAITGAGGEICGEIAKVLVAEGVSVAIWDIKKKAAETKANEIRAIGGSAIAVECDATRRESVEAATRTTLREYATIDYLINGAGGSSKATTTSSENEFFDLQTDDMSKTFYLNYLSAVVPSQTIGRIFSQKKSGVIINITSIAGILPLTRSITYSDGKAAANSFTKWLAVHMAQNYSTNIRVNAIAPGFILTDQNRFLLVQEDTGELTERGVQIIKTVPMARYGKPEEITGAVLWLLSDQASFVTGAVIPVDGGFTAFS</sequence>
<dbReference type="PANTHER" id="PTHR42760:SF115">
    <property type="entry name" value="3-OXOACYL-[ACYL-CARRIER-PROTEIN] REDUCTASE FABG"/>
    <property type="match status" value="1"/>
</dbReference>
<dbReference type="FunFam" id="3.40.50.720:FF:000084">
    <property type="entry name" value="Short-chain dehydrogenase reductase"/>
    <property type="match status" value="1"/>
</dbReference>
<feature type="non-terminal residue" evidence="3">
    <location>
        <position position="268"/>
    </location>
</feature>
<accession>X0S5X5</accession>
<name>X0S5X5_9ZZZZ</name>
<dbReference type="PRINTS" id="PR00081">
    <property type="entry name" value="GDHRDH"/>
</dbReference>
<evidence type="ECO:0000256" key="1">
    <source>
        <dbReference type="ARBA" id="ARBA00006484"/>
    </source>
</evidence>
<dbReference type="Pfam" id="PF13561">
    <property type="entry name" value="adh_short_C2"/>
    <property type="match status" value="1"/>
</dbReference>